<organism evidence="8 9">
    <name type="scientific">Adiantum capillus-veneris</name>
    <name type="common">Maidenhair fern</name>
    <dbReference type="NCBI Taxonomy" id="13818"/>
    <lineage>
        <taxon>Eukaryota</taxon>
        <taxon>Viridiplantae</taxon>
        <taxon>Streptophyta</taxon>
        <taxon>Embryophyta</taxon>
        <taxon>Tracheophyta</taxon>
        <taxon>Polypodiopsida</taxon>
        <taxon>Polypodiidae</taxon>
        <taxon>Polypodiales</taxon>
        <taxon>Pteridineae</taxon>
        <taxon>Pteridaceae</taxon>
        <taxon>Vittarioideae</taxon>
        <taxon>Adiantum</taxon>
    </lineage>
</organism>
<dbReference type="InterPro" id="IPR037022">
    <property type="entry name" value="Formyl_trans_C_sf"/>
</dbReference>
<dbReference type="InterPro" id="IPR044135">
    <property type="entry name" value="Met-tRNA-FMT_C"/>
</dbReference>
<keyword evidence="9" id="KW-1185">Reference proteome</keyword>
<dbReference type="CDD" id="cd08646">
    <property type="entry name" value="FMT_core_Met-tRNA-FMT_N"/>
    <property type="match status" value="1"/>
</dbReference>
<reference evidence="8" key="1">
    <citation type="submission" date="2021-01" db="EMBL/GenBank/DDBJ databases">
        <title>Adiantum capillus-veneris genome.</title>
        <authorList>
            <person name="Fang Y."/>
            <person name="Liao Q."/>
        </authorList>
    </citation>
    <scope>NUCLEOTIDE SEQUENCE</scope>
    <source>
        <strain evidence="8">H3</strain>
        <tissue evidence="8">Leaf</tissue>
    </source>
</reference>
<evidence type="ECO:0000256" key="3">
    <source>
        <dbReference type="ARBA" id="ARBA00014185"/>
    </source>
</evidence>
<dbReference type="InterPro" id="IPR036477">
    <property type="entry name" value="Formyl_transf_N_sf"/>
</dbReference>
<dbReference type="InterPro" id="IPR011034">
    <property type="entry name" value="Formyl_transferase-like_C_sf"/>
</dbReference>
<dbReference type="PANTHER" id="PTHR11138:SF5">
    <property type="entry name" value="METHIONYL-TRNA FORMYLTRANSFERASE, MITOCHONDRIAL"/>
    <property type="match status" value="1"/>
</dbReference>
<dbReference type="SUPFAM" id="SSF50486">
    <property type="entry name" value="FMT C-terminal domain-like"/>
    <property type="match status" value="1"/>
</dbReference>
<comment type="caution">
    <text evidence="8">The sequence shown here is derived from an EMBL/GenBank/DDBJ whole genome shotgun (WGS) entry which is preliminary data.</text>
</comment>
<comment type="similarity">
    <text evidence="1">Belongs to the Fmt family.</text>
</comment>
<keyword evidence="5" id="KW-0648">Protein biosynthesis</keyword>
<dbReference type="InterPro" id="IPR005794">
    <property type="entry name" value="Fmt"/>
</dbReference>
<gene>
    <name evidence="8" type="ORF">GOP47_0014601</name>
</gene>
<dbReference type="Proteomes" id="UP000886520">
    <property type="component" value="Chromosome 14"/>
</dbReference>
<dbReference type="InterPro" id="IPR005793">
    <property type="entry name" value="Formyl_trans_C"/>
</dbReference>
<proteinExistence type="inferred from homology"/>
<evidence type="ECO:0000313" key="8">
    <source>
        <dbReference type="EMBL" id="KAI5070258.1"/>
    </source>
</evidence>
<dbReference type="PANTHER" id="PTHR11138">
    <property type="entry name" value="METHIONYL-TRNA FORMYLTRANSFERASE"/>
    <property type="match status" value="1"/>
</dbReference>
<dbReference type="CDD" id="cd08704">
    <property type="entry name" value="Met_tRNA_FMT_C"/>
    <property type="match status" value="1"/>
</dbReference>
<dbReference type="HAMAP" id="MF_00182">
    <property type="entry name" value="Formyl_trans"/>
    <property type="match status" value="1"/>
</dbReference>
<dbReference type="EMBL" id="JABFUD020000014">
    <property type="protein sequence ID" value="KAI5070258.1"/>
    <property type="molecule type" value="Genomic_DNA"/>
</dbReference>
<sequence length="468" mass="51210">MESKLLAASRVGSVELISPSLAILHLHSCSLSLRGRAHTRLREYVTSPDQATTMSVHSLSSTMLQHSSLLRFSQISSFKVCSFVKHQYYQQSTRFNVCFSSLCPSSCLPTKKKVVFLGSPKVAAAVLDQLLIAAHAETSLFEVAAVVTQPPAPKGRGQKLSIAPVAELALEKKIPESRVFWPQRAGEEAFLQQLSDLGPDLCITASYGNILPKRFLKIPVYGSGRISWFVHAEKVQLAKTFRQGTVNIHPSLLPLYRGAAPVQRAIEDGACETGVTVAFTVRALDAGPIITSKAMRIDDDIKAPELLHQLFQEGVHLLLRELPSILNGTAAQHAQEQDHARVTHAPKVTVDEAWLNFGQPAIVLHNKVRAFAEWPGTKAKFQATNASGEVTQELDLKILTTKPRIDISAEGSSDHDKHLVRQEKSSLLVICGGDSILEILELQPPGKRIMSAKDFINGLRGQKLRVAV</sequence>
<dbReference type="AlphaFoldDB" id="A0A9D4ULS8"/>
<dbReference type="EC" id="2.1.2.9" evidence="2"/>
<evidence type="ECO:0000259" key="6">
    <source>
        <dbReference type="Pfam" id="PF00551"/>
    </source>
</evidence>
<evidence type="ECO:0000256" key="2">
    <source>
        <dbReference type="ARBA" id="ARBA00012261"/>
    </source>
</evidence>
<dbReference type="Gene3D" id="3.10.25.10">
    <property type="entry name" value="Formyl transferase, C-terminal domain"/>
    <property type="match status" value="1"/>
</dbReference>
<evidence type="ECO:0000256" key="1">
    <source>
        <dbReference type="ARBA" id="ARBA00010699"/>
    </source>
</evidence>
<evidence type="ECO:0000259" key="7">
    <source>
        <dbReference type="Pfam" id="PF02911"/>
    </source>
</evidence>
<evidence type="ECO:0000256" key="5">
    <source>
        <dbReference type="ARBA" id="ARBA00022917"/>
    </source>
</evidence>
<keyword evidence="4" id="KW-0808">Transferase</keyword>
<dbReference type="GO" id="GO:0004479">
    <property type="term" value="F:methionyl-tRNA formyltransferase activity"/>
    <property type="evidence" value="ECO:0007669"/>
    <property type="project" value="UniProtKB-EC"/>
</dbReference>
<dbReference type="GO" id="GO:0005739">
    <property type="term" value="C:mitochondrion"/>
    <property type="evidence" value="ECO:0007669"/>
    <property type="project" value="TreeGrafter"/>
</dbReference>
<dbReference type="SUPFAM" id="SSF53328">
    <property type="entry name" value="Formyltransferase"/>
    <property type="match status" value="1"/>
</dbReference>
<evidence type="ECO:0000256" key="4">
    <source>
        <dbReference type="ARBA" id="ARBA00022679"/>
    </source>
</evidence>
<accession>A0A9D4ULS8</accession>
<dbReference type="Pfam" id="PF00551">
    <property type="entry name" value="Formyl_trans_N"/>
    <property type="match status" value="2"/>
</dbReference>
<feature type="domain" description="Formyl transferase C-terminal" evidence="7">
    <location>
        <begin position="347"/>
        <end position="459"/>
    </location>
</feature>
<feature type="domain" description="Formyl transferase N-terminal" evidence="6">
    <location>
        <begin position="112"/>
        <end position="219"/>
    </location>
</feature>
<dbReference type="InterPro" id="IPR002376">
    <property type="entry name" value="Formyl_transf_N"/>
</dbReference>
<evidence type="ECO:0000313" key="9">
    <source>
        <dbReference type="Proteomes" id="UP000886520"/>
    </source>
</evidence>
<protein>
    <recommendedName>
        <fullName evidence="3">Methionyl-tRNA formyltransferase, mitochondrial</fullName>
        <ecNumber evidence="2">2.1.2.9</ecNumber>
    </recommendedName>
</protein>
<dbReference type="Pfam" id="PF02911">
    <property type="entry name" value="Formyl_trans_C"/>
    <property type="match status" value="1"/>
</dbReference>
<feature type="domain" description="Formyl transferase N-terminal" evidence="6">
    <location>
        <begin position="237"/>
        <end position="318"/>
    </location>
</feature>
<name>A0A9D4ULS8_ADICA</name>
<dbReference type="InterPro" id="IPR041711">
    <property type="entry name" value="Met-tRNA-FMT_N"/>
</dbReference>
<dbReference type="Gene3D" id="3.40.50.170">
    <property type="entry name" value="Formyl transferase, N-terminal domain"/>
    <property type="match status" value="1"/>
</dbReference>
<dbReference type="OrthoDB" id="10268103at2759"/>